<evidence type="ECO:0000313" key="1">
    <source>
        <dbReference type="EMBL" id="EEG30173.1"/>
    </source>
</evidence>
<dbReference type="HOGENOM" id="CLU_1445320_0_0_9"/>
<reference evidence="1 2" key="2">
    <citation type="submission" date="2009-02" db="EMBL/GenBank/DDBJ databases">
        <title>Draft genome sequence of Clostridium methylpentosum (DSM 5476).</title>
        <authorList>
            <person name="Sudarsanam P."/>
            <person name="Ley R."/>
            <person name="Guruge J."/>
            <person name="Turnbaugh P.J."/>
            <person name="Mahowald M."/>
            <person name="Liep D."/>
            <person name="Gordon J."/>
        </authorList>
    </citation>
    <scope>NUCLEOTIDE SEQUENCE [LARGE SCALE GENOMIC DNA]</scope>
    <source>
        <strain evidence="1 2">DSM 5476</strain>
    </source>
</reference>
<dbReference type="EMBL" id="ACEC01000068">
    <property type="protein sequence ID" value="EEG30173.1"/>
    <property type="molecule type" value="Genomic_DNA"/>
</dbReference>
<evidence type="ECO:0000313" key="2">
    <source>
        <dbReference type="Proteomes" id="UP000003340"/>
    </source>
</evidence>
<sequence>MRSNQVGLEMTPEQYRVLSNCQRVWHRNAFWSFLYLQSRVFSSPNSPVVQDDVLTLADQYGSLLGQYYGYEAGRLFYNNTYEYLRTYVEYVNSMAQGNEEKSKDHLKLWNSNAELVINQLCELNAHWRELEWRGMLTQEMQILKDAAARYLEGQYDDLSFLYDVYANIASEIAEYMAVGMIKQFTIR</sequence>
<comment type="caution">
    <text evidence="1">The sequence shown here is derived from an EMBL/GenBank/DDBJ whole genome shotgun (WGS) entry which is preliminary data.</text>
</comment>
<dbReference type="Proteomes" id="UP000003340">
    <property type="component" value="Unassembled WGS sequence"/>
</dbReference>
<dbReference type="STRING" id="537013.CLOSTMETH_02205"/>
<keyword evidence="2" id="KW-1185">Reference proteome</keyword>
<name>C0EEC5_9FIRM</name>
<gene>
    <name evidence="1" type="ORF">CLOSTMETH_02205</name>
</gene>
<organism evidence="1 2">
    <name type="scientific">[Clostridium] methylpentosum DSM 5476</name>
    <dbReference type="NCBI Taxonomy" id="537013"/>
    <lineage>
        <taxon>Bacteria</taxon>
        <taxon>Bacillati</taxon>
        <taxon>Bacillota</taxon>
        <taxon>Clostridia</taxon>
        <taxon>Eubacteriales</taxon>
        <taxon>Oscillospiraceae</taxon>
        <taxon>Oscillospiraceae incertae sedis</taxon>
    </lineage>
</organism>
<accession>C0EEC5</accession>
<proteinExistence type="predicted"/>
<reference evidence="1 2" key="1">
    <citation type="submission" date="2009-01" db="EMBL/GenBank/DDBJ databases">
        <authorList>
            <person name="Fulton L."/>
            <person name="Clifton S."/>
            <person name="Fulton B."/>
            <person name="Xu J."/>
            <person name="Minx P."/>
            <person name="Pepin K.H."/>
            <person name="Johnson M."/>
            <person name="Bhonagiri V."/>
            <person name="Nash W.E."/>
            <person name="Mardis E.R."/>
            <person name="Wilson R.K."/>
        </authorList>
    </citation>
    <scope>NUCLEOTIDE SEQUENCE [LARGE SCALE GENOMIC DNA]</scope>
    <source>
        <strain evidence="1 2">DSM 5476</strain>
    </source>
</reference>
<protein>
    <submittedName>
        <fullName evidence="1">Uncharacterized protein</fullName>
    </submittedName>
</protein>
<dbReference type="AlphaFoldDB" id="C0EEC5"/>